<proteinExistence type="predicted"/>
<evidence type="ECO:0000313" key="2">
    <source>
        <dbReference type="EMBL" id="KAL0105770.1"/>
    </source>
</evidence>
<organism evidence="2 3">
    <name type="scientific">Cardiocondyla obscurior</name>
    <dbReference type="NCBI Taxonomy" id="286306"/>
    <lineage>
        <taxon>Eukaryota</taxon>
        <taxon>Metazoa</taxon>
        <taxon>Ecdysozoa</taxon>
        <taxon>Arthropoda</taxon>
        <taxon>Hexapoda</taxon>
        <taxon>Insecta</taxon>
        <taxon>Pterygota</taxon>
        <taxon>Neoptera</taxon>
        <taxon>Endopterygota</taxon>
        <taxon>Hymenoptera</taxon>
        <taxon>Apocrita</taxon>
        <taxon>Aculeata</taxon>
        <taxon>Formicoidea</taxon>
        <taxon>Formicidae</taxon>
        <taxon>Myrmicinae</taxon>
        <taxon>Cardiocondyla</taxon>
    </lineage>
</organism>
<feature type="chain" id="PRO_5043867456" description="Secreted protein" evidence="1">
    <location>
        <begin position="23"/>
        <end position="77"/>
    </location>
</feature>
<comment type="caution">
    <text evidence="2">The sequence shown here is derived from an EMBL/GenBank/DDBJ whole genome shotgun (WGS) entry which is preliminary data.</text>
</comment>
<reference evidence="2 3" key="1">
    <citation type="submission" date="2023-03" db="EMBL/GenBank/DDBJ databases">
        <title>High recombination rates correlate with genetic variation in Cardiocondyla obscurior ants.</title>
        <authorList>
            <person name="Errbii M."/>
        </authorList>
    </citation>
    <scope>NUCLEOTIDE SEQUENCE [LARGE SCALE GENOMIC DNA]</scope>
    <source>
        <strain evidence="2">Alpha-2009</strain>
        <tissue evidence="2">Whole body</tissue>
    </source>
</reference>
<dbReference type="AlphaFoldDB" id="A0AAW2ESD2"/>
<name>A0AAW2ESD2_9HYME</name>
<dbReference type="Proteomes" id="UP001430953">
    <property type="component" value="Unassembled WGS sequence"/>
</dbReference>
<sequence>MACRRPWGAISIVTASFGIIHAVDHLLRGTDELLRSSKPIVSVQQARCSDCDKVYCCMELLYIRLHKRNQALRRSDQ</sequence>
<keyword evidence="1" id="KW-0732">Signal</keyword>
<accession>A0AAW2ESD2</accession>
<dbReference type="EMBL" id="JADYXP020000018">
    <property type="protein sequence ID" value="KAL0105770.1"/>
    <property type="molecule type" value="Genomic_DNA"/>
</dbReference>
<evidence type="ECO:0008006" key="4">
    <source>
        <dbReference type="Google" id="ProtNLM"/>
    </source>
</evidence>
<evidence type="ECO:0000313" key="3">
    <source>
        <dbReference type="Proteomes" id="UP001430953"/>
    </source>
</evidence>
<gene>
    <name evidence="2" type="ORF">PUN28_015884</name>
</gene>
<feature type="signal peptide" evidence="1">
    <location>
        <begin position="1"/>
        <end position="22"/>
    </location>
</feature>
<evidence type="ECO:0000256" key="1">
    <source>
        <dbReference type="SAM" id="SignalP"/>
    </source>
</evidence>
<protein>
    <recommendedName>
        <fullName evidence="4">Secreted protein</fullName>
    </recommendedName>
</protein>
<keyword evidence="3" id="KW-1185">Reference proteome</keyword>